<dbReference type="VEuPathDB" id="VectorBase:HLOH_054070"/>
<evidence type="ECO:0000313" key="1">
    <source>
        <dbReference type="EMBL" id="KAH9360118.1"/>
    </source>
</evidence>
<dbReference type="EMBL" id="JABSTR010000001">
    <property type="protein sequence ID" value="KAH9360118.1"/>
    <property type="molecule type" value="Genomic_DNA"/>
</dbReference>
<keyword evidence="2" id="KW-1185">Reference proteome</keyword>
<dbReference type="AlphaFoldDB" id="A0A9J6F6S2"/>
<dbReference type="OrthoDB" id="10053324at2759"/>
<sequence length="65" mass="7235">MGGVDKLDFLMSLYPLSTRTSKRPARVVSHFIGFAVCNSWLEYVRDASAENLPKKDVKDTTSLTA</sequence>
<organism evidence="1 2">
    <name type="scientific">Haemaphysalis longicornis</name>
    <name type="common">Bush tick</name>
    <dbReference type="NCBI Taxonomy" id="44386"/>
    <lineage>
        <taxon>Eukaryota</taxon>
        <taxon>Metazoa</taxon>
        <taxon>Ecdysozoa</taxon>
        <taxon>Arthropoda</taxon>
        <taxon>Chelicerata</taxon>
        <taxon>Arachnida</taxon>
        <taxon>Acari</taxon>
        <taxon>Parasitiformes</taxon>
        <taxon>Ixodida</taxon>
        <taxon>Ixodoidea</taxon>
        <taxon>Ixodidae</taxon>
        <taxon>Haemaphysalinae</taxon>
        <taxon>Haemaphysalis</taxon>
    </lineage>
</organism>
<gene>
    <name evidence="1" type="ORF">HPB48_003824</name>
</gene>
<evidence type="ECO:0000313" key="2">
    <source>
        <dbReference type="Proteomes" id="UP000821853"/>
    </source>
</evidence>
<name>A0A9J6F6S2_HAELO</name>
<dbReference type="PANTHER" id="PTHR47272:SF1">
    <property type="entry name" value="PIGGYBAC TRANSPOSABLE ELEMENT-DERIVED PROTEIN 3-LIKE"/>
    <property type="match status" value="1"/>
</dbReference>
<reference evidence="1 2" key="1">
    <citation type="journal article" date="2020" name="Cell">
        <title>Large-Scale Comparative Analyses of Tick Genomes Elucidate Their Genetic Diversity and Vector Capacities.</title>
        <authorList>
            <consortium name="Tick Genome and Microbiome Consortium (TIGMIC)"/>
            <person name="Jia N."/>
            <person name="Wang J."/>
            <person name="Shi W."/>
            <person name="Du L."/>
            <person name="Sun Y."/>
            <person name="Zhan W."/>
            <person name="Jiang J.F."/>
            <person name="Wang Q."/>
            <person name="Zhang B."/>
            <person name="Ji P."/>
            <person name="Bell-Sakyi L."/>
            <person name="Cui X.M."/>
            <person name="Yuan T.T."/>
            <person name="Jiang B.G."/>
            <person name="Yang W.F."/>
            <person name="Lam T.T."/>
            <person name="Chang Q.C."/>
            <person name="Ding S.J."/>
            <person name="Wang X.J."/>
            <person name="Zhu J.G."/>
            <person name="Ruan X.D."/>
            <person name="Zhao L."/>
            <person name="Wei J.T."/>
            <person name="Ye R.Z."/>
            <person name="Que T.C."/>
            <person name="Du C.H."/>
            <person name="Zhou Y.H."/>
            <person name="Cheng J.X."/>
            <person name="Dai P.F."/>
            <person name="Guo W.B."/>
            <person name="Han X.H."/>
            <person name="Huang E.J."/>
            <person name="Li L.F."/>
            <person name="Wei W."/>
            <person name="Gao Y.C."/>
            <person name="Liu J.Z."/>
            <person name="Shao H.Z."/>
            <person name="Wang X."/>
            <person name="Wang C.C."/>
            <person name="Yang T.C."/>
            <person name="Huo Q.B."/>
            <person name="Li W."/>
            <person name="Chen H.Y."/>
            <person name="Chen S.E."/>
            <person name="Zhou L.G."/>
            <person name="Ni X.B."/>
            <person name="Tian J.H."/>
            <person name="Sheng Y."/>
            <person name="Liu T."/>
            <person name="Pan Y.S."/>
            <person name="Xia L.Y."/>
            <person name="Li J."/>
            <person name="Zhao F."/>
            <person name="Cao W.C."/>
        </authorList>
    </citation>
    <scope>NUCLEOTIDE SEQUENCE [LARGE SCALE GENOMIC DNA]</scope>
    <source>
        <strain evidence="1">HaeL-2018</strain>
    </source>
</reference>
<proteinExistence type="predicted"/>
<protein>
    <submittedName>
        <fullName evidence="1">Uncharacterized protein</fullName>
    </submittedName>
</protein>
<dbReference type="Proteomes" id="UP000821853">
    <property type="component" value="Chromosome 1"/>
</dbReference>
<comment type="caution">
    <text evidence="1">The sequence shown here is derived from an EMBL/GenBank/DDBJ whole genome shotgun (WGS) entry which is preliminary data.</text>
</comment>
<accession>A0A9J6F6S2</accession>
<dbReference type="PANTHER" id="PTHR47272">
    <property type="entry name" value="DDE_TNP_1_7 DOMAIN-CONTAINING PROTEIN"/>
    <property type="match status" value="1"/>
</dbReference>